<reference evidence="11 12" key="1">
    <citation type="journal article" date="2016" name="Proc. Natl. Acad. Sci. U.S.A.">
        <title>Comparative genomics of biotechnologically important yeasts.</title>
        <authorList>
            <person name="Riley R."/>
            <person name="Haridas S."/>
            <person name="Wolfe K.H."/>
            <person name="Lopes M.R."/>
            <person name="Hittinger C.T."/>
            <person name="Goeker M."/>
            <person name="Salamov A.A."/>
            <person name="Wisecaver J.H."/>
            <person name="Long T.M."/>
            <person name="Calvey C.H."/>
            <person name="Aerts A.L."/>
            <person name="Barry K.W."/>
            <person name="Choi C."/>
            <person name="Clum A."/>
            <person name="Coughlan A.Y."/>
            <person name="Deshpande S."/>
            <person name="Douglass A.P."/>
            <person name="Hanson S.J."/>
            <person name="Klenk H.-P."/>
            <person name="LaButti K.M."/>
            <person name="Lapidus A."/>
            <person name="Lindquist E.A."/>
            <person name="Lipzen A.M."/>
            <person name="Meier-Kolthoff J.P."/>
            <person name="Ohm R.A."/>
            <person name="Otillar R.P."/>
            <person name="Pangilinan J.L."/>
            <person name="Peng Y."/>
            <person name="Rokas A."/>
            <person name="Rosa C.A."/>
            <person name="Scheuner C."/>
            <person name="Sibirny A.A."/>
            <person name="Slot J.C."/>
            <person name="Stielow J.B."/>
            <person name="Sun H."/>
            <person name="Kurtzman C.P."/>
            <person name="Blackwell M."/>
            <person name="Grigoriev I.V."/>
            <person name="Jeffries T.W."/>
        </authorList>
    </citation>
    <scope>NUCLEOTIDE SEQUENCE [LARGE SCALE GENOMIC DNA]</scope>
    <source>
        <strain evidence="12">ATCC 58044 / CBS 1984 / NCYC 433 / NRRL Y-366-8</strain>
    </source>
</reference>
<dbReference type="Gene3D" id="1.20.1740.10">
    <property type="entry name" value="Amino acid/polyamine transporter I"/>
    <property type="match status" value="1"/>
</dbReference>
<feature type="transmembrane region" description="Helical" evidence="9">
    <location>
        <begin position="121"/>
        <end position="143"/>
    </location>
</feature>
<feature type="transmembrane region" description="Helical" evidence="9">
    <location>
        <begin position="414"/>
        <end position="433"/>
    </location>
</feature>
<evidence type="ECO:0000313" key="11">
    <source>
        <dbReference type="EMBL" id="ODQ61490.1"/>
    </source>
</evidence>
<keyword evidence="3" id="KW-0813">Transport</keyword>
<keyword evidence="5" id="KW-0029">Amino-acid transport</keyword>
<feature type="transmembrane region" description="Helical" evidence="9">
    <location>
        <begin position="519"/>
        <end position="538"/>
    </location>
</feature>
<feature type="transmembrane region" description="Helical" evidence="9">
    <location>
        <begin position="164"/>
        <end position="182"/>
    </location>
</feature>
<dbReference type="STRING" id="683960.A0A1E3P853"/>
<keyword evidence="7 9" id="KW-0472">Membrane</keyword>
<evidence type="ECO:0000256" key="3">
    <source>
        <dbReference type="ARBA" id="ARBA00022448"/>
    </source>
</evidence>
<evidence type="ECO:0000256" key="8">
    <source>
        <dbReference type="SAM" id="MobiDB-lite"/>
    </source>
</evidence>
<dbReference type="Proteomes" id="UP000094112">
    <property type="component" value="Unassembled WGS sequence"/>
</dbReference>
<evidence type="ECO:0000256" key="6">
    <source>
        <dbReference type="ARBA" id="ARBA00022989"/>
    </source>
</evidence>
<dbReference type="InterPro" id="IPR050524">
    <property type="entry name" value="APC_YAT"/>
</dbReference>
<keyword evidence="4 9" id="KW-0812">Transmembrane</keyword>
<evidence type="ECO:0000256" key="4">
    <source>
        <dbReference type="ARBA" id="ARBA00022692"/>
    </source>
</evidence>
<keyword evidence="6 9" id="KW-1133">Transmembrane helix</keyword>
<feature type="transmembrane region" description="Helical" evidence="9">
    <location>
        <begin position="368"/>
        <end position="393"/>
    </location>
</feature>
<name>A0A1E3P853_WICAA</name>
<dbReference type="EMBL" id="KV454209">
    <property type="protein sequence ID" value="ODQ61490.1"/>
    <property type="molecule type" value="Genomic_DNA"/>
</dbReference>
<dbReference type="FunFam" id="1.20.1740.10:FF:000017">
    <property type="entry name" value="Amino acid permease"/>
    <property type="match status" value="1"/>
</dbReference>
<evidence type="ECO:0000256" key="7">
    <source>
        <dbReference type="ARBA" id="ARBA00023136"/>
    </source>
</evidence>
<feature type="transmembrane region" description="Helical" evidence="9">
    <location>
        <begin position="272"/>
        <end position="293"/>
    </location>
</feature>
<feature type="domain" description="Amino acid permease/ SLC12A" evidence="10">
    <location>
        <begin position="90"/>
        <end position="550"/>
    </location>
</feature>
<feature type="compositionally biased region" description="Polar residues" evidence="8">
    <location>
        <begin position="36"/>
        <end position="49"/>
    </location>
</feature>
<dbReference type="AlphaFoldDB" id="A0A1E3P853"/>
<feature type="transmembrane region" description="Helical" evidence="9">
    <location>
        <begin position="234"/>
        <end position="252"/>
    </location>
</feature>
<dbReference type="InterPro" id="IPR004841">
    <property type="entry name" value="AA-permease/SLC12A_dom"/>
</dbReference>
<feature type="transmembrane region" description="Helical" evidence="9">
    <location>
        <begin position="313"/>
        <end position="334"/>
    </location>
</feature>
<evidence type="ECO:0000259" key="10">
    <source>
        <dbReference type="Pfam" id="PF00324"/>
    </source>
</evidence>
<keyword evidence="12" id="KW-1185">Reference proteome</keyword>
<evidence type="ECO:0000256" key="1">
    <source>
        <dbReference type="ARBA" id="ARBA00004141"/>
    </source>
</evidence>
<dbReference type="Pfam" id="PF00324">
    <property type="entry name" value="AA_permease"/>
    <property type="match status" value="1"/>
</dbReference>
<feature type="region of interest" description="Disordered" evidence="8">
    <location>
        <begin position="1"/>
        <end position="52"/>
    </location>
</feature>
<dbReference type="PANTHER" id="PTHR43341">
    <property type="entry name" value="AMINO ACID PERMEASE"/>
    <property type="match status" value="1"/>
</dbReference>
<comment type="similarity">
    <text evidence="2">Belongs to the amino acid-polyamine-organocation (APC) superfamily. YAT (TC 2.A.3.10) family.</text>
</comment>
<protein>
    <recommendedName>
        <fullName evidence="10">Amino acid permease/ SLC12A domain-containing protein</fullName>
    </recommendedName>
</protein>
<dbReference type="PANTHER" id="PTHR43341:SF17">
    <property type="entry name" value="GENERAL AMINO ACID PERMEASE AGP1-RELATED"/>
    <property type="match status" value="1"/>
</dbReference>
<proteinExistence type="inferred from homology"/>
<comment type="subcellular location">
    <subcellularLocation>
        <location evidence="1">Membrane</location>
        <topology evidence="1">Multi-pass membrane protein</topology>
    </subcellularLocation>
</comment>
<gene>
    <name evidence="11" type="ORF">WICANDRAFT_41453</name>
</gene>
<evidence type="ECO:0000313" key="12">
    <source>
        <dbReference type="Proteomes" id="UP000094112"/>
    </source>
</evidence>
<sequence length="594" mass="65900">MSSSSNSDIKKQQSPWSIPMEDIDQKGDSSDLGNFETYQRQQDPNQSKWKTFKDSFKRKDELGIDEIVNDTESQSRSIKDTSKKSIKTRHVALIAIGGGMGTGLLVGNSKSLAFGGPGSLAISYIVVGIMLFFTMLAGGELAVAYQTVTGGYNAYCAKLVDPSLGFATSWNYAINWLIVLPLELVTASMTIKFWNDSINSDIFVAVFFVLIIVINFVGAEGYAEAEFWFNLAKVLMLFGFIILGLIIDTGRAGNGGYVGGRNWELMSFANGFKGFCATLINSIFSLGGTEFAILSSASQKNPRKSIPTAMKVIFLRIFVFYLVSIIVVGLLVPYNSDKLMGAGHSSAAPVSPYVIAVESYGIKIVPHIINAVILLAVLSVGNSALFSSARTLYSLSEQGMAPQWFNYVDRRDRPLRAMLVSTTVGCLCFIAAYENQESVFTWLLSLSGLSILFTWTTISMSHVRFRSGMKAQGFSLKELGFVCSTGSWGSYFAIIFNILALAAQFWVSLFPIKGKGASAINFFQNYLGMVIFIIFYFAHKIWTKNWILFIKAEEIDLVKDRTIADIDVMQQEEREEEEQQEQVPFWKKFLKMPF</sequence>
<dbReference type="GO" id="GO:0016020">
    <property type="term" value="C:membrane"/>
    <property type="evidence" value="ECO:0007669"/>
    <property type="project" value="UniProtKB-SubCell"/>
</dbReference>
<evidence type="ECO:0000256" key="9">
    <source>
        <dbReference type="SAM" id="Phobius"/>
    </source>
</evidence>
<feature type="transmembrane region" description="Helical" evidence="9">
    <location>
        <begin position="439"/>
        <end position="458"/>
    </location>
</feature>
<dbReference type="OrthoDB" id="3900342at2759"/>
<dbReference type="RefSeq" id="XP_019040697.1">
    <property type="nucleotide sequence ID" value="XM_019182563.1"/>
</dbReference>
<dbReference type="PIRSF" id="PIRSF006060">
    <property type="entry name" value="AA_transporter"/>
    <property type="match status" value="1"/>
</dbReference>
<feature type="transmembrane region" description="Helical" evidence="9">
    <location>
        <begin position="91"/>
        <end position="109"/>
    </location>
</feature>
<evidence type="ECO:0000256" key="5">
    <source>
        <dbReference type="ARBA" id="ARBA00022970"/>
    </source>
</evidence>
<feature type="transmembrane region" description="Helical" evidence="9">
    <location>
        <begin position="202"/>
        <end position="222"/>
    </location>
</feature>
<organism evidence="11 12">
    <name type="scientific">Wickerhamomyces anomalus (strain ATCC 58044 / CBS 1984 / NCYC 433 / NRRL Y-366-8)</name>
    <name type="common">Yeast</name>
    <name type="synonym">Hansenula anomala</name>
    <dbReference type="NCBI Taxonomy" id="683960"/>
    <lineage>
        <taxon>Eukaryota</taxon>
        <taxon>Fungi</taxon>
        <taxon>Dikarya</taxon>
        <taxon>Ascomycota</taxon>
        <taxon>Saccharomycotina</taxon>
        <taxon>Saccharomycetes</taxon>
        <taxon>Phaffomycetales</taxon>
        <taxon>Wickerhamomycetaceae</taxon>
        <taxon>Wickerhamomyces</taxon>
    </lineage>
</organism>
<evidence type="ECO:0000256" key="2">
    <source>
        <dbReference type="ARBA" id="ARBA00006983"/>
    </source>
</evidence>
<dbReference type="GeneID" id="30199809"/>
<dbReference type="GO" id="GO:0015171">
    <property type="term" value="F:amino acid transmembrane transporter activity"/>
    <property type="evidence" value="ECO:0007669"/>
    <property type="project" value="UniProtKB-ARBA"/>
</dbReference>
<feature type="transmembrane region" description="Helical" evidence="9">
    <location>
        <begin position="479"/>
        <end position="507"/>
    </location>
</feature>
<accession>A0A1E3P853</accession>
<feature type="compositionally biased region" description="Polar residues" evidence="8">
    <location>
        <begin position="1"/>
        <end position="16"/>
    </location>
</feature>